<evidence type="ECO:0000256" key="3">
    <source>
        <dbReference type="ARBA" id="ARBA00022692"/>
    </source>
</evidence>
<evidence type="ECO:0000313" key="8">
    <source>
        <dbReference type="Proteomes" id="UP000615026"/>
    </source>
</evidence>
<keyword evidence="4 6" id="KW-1133">Transmembrane helix</keyword>
<feature type="transmembrane region" description="Helical" evidence="6">
    <location>
        <begin position="206"/>
        <end position="233"/>
    </location>
</feature>
<feature type="transmembrane region" description="Helical" evidence="6">
    <location>
        <begin position="446"/>
        <end position="466"/>
    </location>
</feature>
<keyword evidence="3 6" id="KW-0812">Transmembrane</keyword>
<sequence>MARALVLFVVHPFLVAGLGDYLYGIWQVLWRFFGYMWAATGRAGQALKCSIANHQNSTEYEEKRRLVGSTLVIWLLFLPLLLTLGGLLLWLLPAQLEVPPELLGLVRLTIALLVANAVLMSLADIPRAILYGENLGYKRLGWSAAVLVSGGGLICLAVHLEMGILGVAGTKVLTTILTGAVFLQLIRRNISWVGILKPSLDNVRNFFGLSGWFMIWKFVTQFMMTGDIIVLGICDSPEAVTTDSLTKYIPDTLTQLVAIVVFSITPGLGGIIGSRQLEKAAKVRNEIMAFTWLLTTTLGATILIWNKSFVQLWVGPKYDAGSIPTLMIVVMLTQLAFILNDANIIDITLRVKSKVLLGALAATLSMISAGLLLSYFQAGIIGLCIGFIISRLILSIGYPWIVGRFLGVSFSSQIKSVLRPAVISVLILTIGWQLRDVLAASNWLGLILFGGITGVSVLLVAFYAGLSVNQQRHLWKRAKRIANLLRGN</sequence>
<comment type="subcellular location">
    <subcellularLocation>
        <location evidence="1">Cell membrane</location>
        <topology evidence="1">Multi-pass membrane protein</topology>
    </subcellularLocation>
</comment>
<dbReference type="AlphaFoldDB" id="A0A928X4B2"/>
<feature type="transmembrane region" description="Helical" evidence="6">
    <location>
        <begin position="417"/>
        <end position="434"/>
    </location>
</feature>
<keyword evidence="5 6" id="KW-0472">Membrane</keyword>
<evidence type="ECO:0000256" key="5">
    <source>
        <dbReference type="ARBA" id="ARBA00023136"/>
    </source>
</evidence>
<dbReference type="InterPro" id="IPR050833">
    <property type="entry name" value="Poly_Biosynth_Transport"/>
</dbReference>
<gene>
    <name evidence="7" type="ORF">IQ260_10710</name>
</gene>
<feature type="transmembrane region" description="Helical" evidence="6">
    <location>
        <begin position="66"/>
        <end position="90"/>
    </location>
</feature>
<feature type="transmembrane region" description="Helical" evidence="6">
    <location>
        <begin position="166"/>
        <end position="186"/>
    </location>
</feature>
<dbReference type="PANTHER" id="PTHR30250">
    <property type="entry name" value="PST FAMILY PREDICTED COLANIC ACID TRANSPORTER"/>
    <property type="match status" value="1"/>
</dbReference>
<evidence type="ECO:0000256" key="4">
    <source>
        <dbReference type="ARBA" id="ARBA00022989"/>
    </source>
</evidence>
<evidence type="ECO:0000256" key="6">
    <source>
        <dbReference type="SAM" id="Phobius"/>
    </source>
</evidence>
<organism evidence="7 8">
    <name type="scientific">Leptolyngbya cf. ectocarpi LEGE 11479</name>
    <dbReference type="NCBI Taxonomy" id="1828722"/>
    <lineage>
        <taxon>Bacteria</taxon>
        <taxon>Bacillati</taxon>
        <taxon>Cyanobacteriota</taxon>
        <taxon>Cyanophyceae</taxon>
        <taxon>Leptolyngbyales</taxon>
        <taxon>Leptolyngbyaceae</taxon>
        <taxon>Leptolyngbya group</taxon>
        <taxon>Leptolyngbya</taxon>
    </lineage>
</organism>
<accession>A0A928X4B2</accession>
<feature type="transmembrane region" description="Helical" evidence="6">
    <location>
        <begin position="253"/>
        <end position="275"/>
    </location>
</feature>
<dbReference type="PANTHER" id="PTHR30250:SF26">
    <property type="entry name" value="PSMA PROTEIN"/>
    <property type="match status" value="1"/>
</dbReference>
<dbReference type="RefSeq" id="WP_193993096.1">
    <property type="nucleotide sequence ID" value="NZ_JADEXP010000077.1"/>
</dbReference>
<protein>
    <recommendedName>
        <fullName evidence="9">Polysaccharide biosynthesis protein</fullName>
    </recommendedName>
</protein>
<evidence type="ECO:0000256" key="1">
    <source>
        <dbReference type="ARBA" id="ARBA00004651"/>
    </source>
</evidence>
<name>A0A928X4B2_LEPEC</name>
<feature type="transmembrane region" description="Helical" evidence="6">
    <location>
        <begin position="287"/>
        <end position="305"/>
    </location>
</feature>
<feature type="transmembrane region" description="Helical" evidence="6">
    <location>
        <begin position="355"/>
        <end position="374"/>
    </location>
</feature>
<feature type="transmembrane region" description="Helical" evidence="6">
    <location>
        <begin position="140"/>
        <end position="160"/>
    </location>
</feature>
<dbReference type="EMBL" id="JADEXP010000077">
    <property type="protein sequence ID" value="MBE9067126.1"/>
    <property type="molecule type" value="Genomic_DNA"/>
</dbReference>
<keyword evidence="8" id="KW-1185">Reference proteome</keyword>
<evidence type="ECO:0000313" key="7">
    <source>
        <dbReference type="EMBL" id="MBE9067126.1"/>
    </source>
</evidence>
<proteinExistence type="predicted"/>
<feature type="transmembrane region" description="Helical" evidence="6">
    <location>
        <begin position="380"/>
        <end position="405"/>
    </location>
</feature>
<feature type="transmembrane region" description="Helical" evidence="6">
    <location>
        <begin position="325"/>
        <end position="343"/>
    </location>
</feature>
<reference evidence="7" key="1">
    <citation type="submission" date="2020-10" db="EMBL/GenBank/DDBJ databases">
        <authorList>
            <person name="Castelo-Branco R."/>
            <person name="Eusebio N."/>
            <person name="Adriana R."/>
            <person name="Vieira A."/>
            <person name="Brugerolle De Fraissinette N."/>
            <person name="Rezende De Castro R."/>
            <person name="Schneider M.P."/>
            <person name="Vasconcelos V."/>
            <person name="Leao P.N."/>
        </authorList>
    </citation>
    <scope>NUCLEOTIDE SEQUENCE</scope>
    <source>
        <strain evidence="7">LEGE 11479</strain>
    </source>
</reference>
<evidence type="ECO:0008006" key="9">
    <source>
        <dbReference type="Google" id="ProtNLM"/>
    </source>
</evidence>
<feature type="transmembrane region" description="Helical" evidence="6">
    <location>
        <begin position="102"/>
        <end position="119"/>
    </location>
</feature>
<evidence type="ECO:0000256" key="2">
    <source>
        <dbReference type="ARBA" id="ARBA00022475"/>
    </source>
</evidence>
<dbReference type="GO" id="GO:0005886">
    <property type="term" value="C:plasma membrane"/>
    <property type="evidence" value="ECO:0007669"/>
    <property type="project" value="UniProtKB-SubCell"/>
</dbReference>
<comment type="caution">
    <text evidence="7">The sequence shown here is derived from an EMBL/GenBank/DDBJ whole genome shotgun (WGS) entry which is preliminary data.</text>
</comment>
<keyword evidence="2" id="KW-1003">Cell membrane</keyword>
<dbReference type="Proteomes" id="UP000615026">
    <property type="component" value="Unassembled WGS sequence"/>
</dbReference>